<feature type="transmembrane region" description="Helical" evidence="1">
    <location>
        <begin position="71"/>
        <end position="96"/>
    </location>
</feature>
<dbReference type="OrthoDB" id="5096049at2759"/>
<accession>A0A6A6T0E6</accession>
<protein>
    <submittedName>
        <fullName evidence="2">Uncharacterized protein</fullName>
    </submittedName>
</protein>
<dbReference type="AlphaFoldDB" id="A0A6A6T0E6"/>
<keyword evidence="3" id="KW-1185">Reference proteome</keyword>
<evidence type="ECO:0000313" key="2">
    <source>
        <dbReference type="EMBL" id="KAF2652353.1"/>
    </source>
</evidence>
<organism evidence="2 3">
    <name type="scientific">Lophiostoma macrostomum CBS 122681</name>
    <dbReference type="NCBI Taxonomy" id="1314788"/>
    <lineage>
        <taxon>Eukaryota</taxon>
        <taxon>Fungi</taxon>
        <taxon>Dikarya</taxon>
        <taxon>Ascomycota</taxon>
        <taxon>Pezizomycotina</taxon>
        <taxon>Dothideomycetes</taxon>
        <taxon>Pleosporomycetidae</taxon>
        <taxon>Pleosporales</taxon>
        <taxon>Lophiostomataceae</taxon>
        <taxon>Lophiostoma</taxon>
    </lineage>
</organism>
<keyword evidence="1" id="KW-0472">Membrane</keyword>
<evidence type="ECO:0000313" key="3">
    <source>
        <dbReference type="Proteomes" id="UP000799324"/>
    </source>
</evidence>
<gene>
    <name evidence="2" type="ORF">K491DRAFT_719029</name>
</gene>
<evidence type="ECO:0000256" key="1">
    <source>
        <dbReference type="SAM" id="Phobius"/>
    </source>
</evidence>
<keyword evidence="1" id="KW-0812">Transmembrane</keyword>
<dbReference type="Proteomes" id="UP000799324">
    <property type="component" value="Unassembled WGS sequence"/>
</dbReference>
<keyword evidence="1" id="KW-1133">Transmembrane helix</keyword>
<dbReference type="EMBL" id="MU004404">
    <property type="protein sequence ID" value="KAF2652353.1"/>
    <property type="molecule type" value="Genomic_DNA"/>
</dbReference>
<sequence length="149" mass="16427">MSRPSLSTILSLTPIRKFLHGETIDGHPNPLYLIIATRGYSIQSRILHLLHLPNWIGFFSPGSPRLQTRQAALFGVMLLKTCFDVLLGVVVVSLLRVCGLQKTEVRKLAGVLVFLTGAQIVGIWGMACLDRRGALGYDWGQGEGKMRRG</sequence>
<feature type="transmembrane region" description="Helical" evidence="1">
    <location>
        <begin position="108"/>
        <end position="129"/>
    </location>
</feature>
<name>A0A6A6T0E6_9PLEO</name>
<proteinExistence type="predicted"/>
<reference evidence="2" key="1">
    <citation type="journal article" date="2020" name="Stud. Mycol.">
        <title>101 Dothideomycetes genomes: a test case for predicting lifestyles and emergence of pathogens.</title>
        <authorList>
            <person name="Haridas S."/>
            <person name="Albert R."/>
            <person name="Binder M."/>
            <person name="Bloem J."/>
            <person name="Labutti K."/>
            <person name="Salamov A."/>
            <person name="Andreopoulos B."/>
            <person name="Baker S."/>
            <person name="Barry K."/>
            <person name="Bills G."/>
            <person name="Bluhm B."/>
            <person name="Cannon C."/>
            <person name="Castanera R."/>
            <person name="Culley D."/>
            <person name="Daum C."/>
            <person name="Ezra D."/>
            <person name="Gonzalez J."/>
            <person name="Henrissat B."/>
            <person name="Kuo A."/>
            <person name="Liang C."/>
            <person name="Lipzen A."/>
            <person name="Lutzoni F."/>
            <person name="Magnuson J."/>
            <person name="Mondo S."/>
            <person name="Nolan M."/>
            <person name="Ohm R."/>
            <person name="Pangilinan J."/>
            <person name="Park H.-J."/>
            <person name="Ramirez L."/>
            <person name="Alfaro M."/>
            <person name="Sun H."/>
            <person name="Tritt A."/>
            <person name="Yoshinaga Y."/>
            <person name="Zwiers L.-H."/>
            <person name="Turgeon B."/>
            <person name="Goodwin S."/>
            <person name="Spatafora J."/>
            <person name="Crous P."/>
            <person name="Grigoriev I."/>
        </authorList>
    </citation>
    <scope>NUCLEOTIDE SEQUENCE</scope>
    <source>
        <strain evidence="2">CBS 122681</strain>
    </source>
</reference>